<proteinExistence type="inferred from homology"/>
<sequence length="552" mass="61487">MRVLFCLRLLYCLASAVSARLYRFQGMEMGHMDAETEHLSRRSLPYNGWGTFDQLLDHSHPGLGTFKQRYWYGTEFWKGPGSPVIVVSAGEQSAEGFNQSYFSTRRLSGVFGEKLGGAVILLEHRYWGGSSPFEHLTVKNLQHLTLENSIRDFSYFANNVALPFDPSGKSSPAKAPWILSGGSYAGALAAWSAALDPGTYWAYHGSSAVVQAVGDFSPYFASIMEATPQNCSTDLQAVISYVDKTLQQGNPREKEDLKAKFKLDGLTDEDFASALEWGPWTWQSVQFSSVNTWGFSPYHRFCDYIENSYPPSNETANKPLPGAKGVGLAKALNGYARWMINSLLPGFCEAYSPEAFPGKLNTACLQLQNASNPIYTDITVGNRGNRQWNWLLCNEPFEWWQTASPSDTVSTLVSRLVTPQYWRAQCALWFPPEHEEDGNENGSTYTYSITQGKRASDVNAYTGGWLATNTTRVLHTNGELDPWREATLSARSRPGGPVTGKVDAGVSVRLVKGGMHCSDLYAQNWEANEGIKRVMEDEVEEMRRWVGEFQIG</sequence>
<evidence type="ECO:0000256" key="2">
    <source>
        <dbReference type="ARBA" id="ARBA00022670"/>
    </source>
</evidence>
<dbReference type="AlphaFoldDB" id="A0AAV9G4S8"/>
<keyword evidence="2" id="KW-0645">Protease</keyword>
<dbReference type="GO" id="GO:0070008">
    <property type="term" value="F:serine-type exopeptidase activity"/>
    <property type="evidence" value="ECO:0007669"/>
    <property type="project" value="InterPro"/>
</dbReference>
<evidence type="ECO:0000313" key="7">
    <source>
        <dbReference type="EMBL" id="KAK4442205.1"/>
    </source>
</evidence>
<dbReference type="PANTHER" id="PTHR11010">
    <property type="entry name" value="PROTEASE S28 PRO-X CARBOXYPEPTIDASE-RELATED"/>
    <property type="match status" value="1"/>
</dbReference>
<dbReference type="GO" id="GO:0006508">
    <property type="term" value="P:proteolysis"/>
    <property type="evidence" value="ECO:0007669"/>
    <property type="project" value="UniProtKB-KW"/>
</dbReference>
<evidence type="ECO:0000256" key="6">
    <source>
        <dbReference type="SAM" id="SignalP"/>
    </source>
</evidence>
<accession>A0AAV9G4S8</accession>
<keyword evidence="3 6" id="KW-0732">Signal</keyword>
<dbReference type="EMBL" id="MU866027">
    <property type="protein sequence ID" value="KAK4442205.1"/>
    <property type="molecule type" value="Genomic_DNA"/>
</dbReference>
<feature type="chain" id="PRO_5043440565" evidence="6">
    <location>
        <begin position="20"/>
        <end position="552"/>
    </location>
</feature>
<evidence type="ECO:0000256" key="1">
    <source>
        <dbReference type="ARBA" id="ARBA00011079"/>
    </source>
</evidence>
<dbReference type="Gene3D" id="3.40.50.1820">
    <property type="entry name" value="alpha/beta hydrolase"/>
    <property type="match status" value="2"/>
</dbReference>
<reference evidence="7" key="1">
    <citation type="journal article" date="2023" name="Mol. Phylogenet. Evol.">
        <title>Genome-scale phylogeny and comparative genomics of the fungal order Sordariales.</title>
        <authorList>
            <person name="Hensen N."/>
            <person name="Bonometti L."/>
            <person name="Westerberg I."/>
            <person name="Brannstrom I.O."/>
            <person name="Guillou S."/>
            <person name="Cros-Aarteil S."/>
            <person name="Calhoun S."/>
            <person name="Haridas S."/>
            <person name="Kuo A."/>
            <person name="Mondo S."/>
            <person name="Pangilinan J."/>
            <person name="Riley R."/>
            <person name="LaButti K."/>
            <person name="Andreopoulos B."/>
            <person name="Lipzen A."/>
            <person name="Chen C."/>
            <person name="Yan M."/>
            <person name="Daum C."/>
            <person name="Ng V."/>
            <person name="Clum A."/>
            <person name="Steindorff A."/>
            <person name="Ohm R.A."/>
            <person name="Martin F."/>
            <person name="Silar P."/>
            <person name="Natvig D.O."/>
            <person name="Lalanne C."/>
            <person name="Gautier V."/>
            <person name="Ament-Velasquez S.L."/>
            <person name="Kruys A."/>
            <person name="Hutchinson M.I."/>
            <person name="Powell A.J."/>
            <person name="Barry K."/>
            <person name="Miller A.N."/>
            <person name="Grigoriev I.V."/>
            <person name="Debuchy R."/>
            <person name="Gladieux P."/>
            <person name="Hiltunen Thoren M."/>
            <person name="Johannesson H."/>
        </authorList>
    </citation>
    <scope>NUCLEOTIDE SEQUENCE</scope>
    <source>
        <strain evidence="7">PSN243</strain>
    </source>
</reference>
<name>A0AAV9G4S8_9PEZI</name>
<evidence type="ECO:0000256" key="3">
    <source>
        <dbReference type="ARBA" id="ARBA00022729"/>
    </source>
</evidence>
<protein>
    <submittedName>
        <fullName evidence="7">Peptidase S28</fullName>
    </submittedName>
</protein>
<keyword evidence="5" id="KW-0325">Glycoprotein</keyword>
<gene>
    <name evidence="7" type="ORF">QBC34DRAFT_419098</name>
</gene>
<feature type="signal peptide" evidence="6">
    <location>
        <begin position="1"/>
        <end position="19"/>
    </location>
</feature>
<evidence type="ECO:0000256" key="4">
    <source>
        <dbReference type="ARBA" id="ARBA00022801"/>
    </source>
</evidence>
<keyword evidence="8" id="KW-1185">Reference proteome</keyword>
<dbReference type="Pfam" id="PF05577">
    <property type="entry name" value="Peptidase_S28"/>
    <property type="match status" value="1"/>
</dbReference>
<dbReference type="InterPro" id="IPR008758">
    <property type="entry name" value="Peptidase_S28"/>
</dbReference>
<dbReference type="Proteomes" id="UP001321760">
    <property type="component" value="Unassembled WGS sequence"/>
</dbReference>
<reference evidence="7" key="2">
    <citation type="submission" date="2023-05" db="EMBL/GenBank/DDBJ databases">
        <authorList>
            <consortium name="Lawrence Berkeley National Laboratory"/>
            <person name="Steindorff A."/>
            <person name="Hensen N."/>
            <person name="Bonometti L."/>
            <person name="Westerberg I."/>
            <person name="Brannstrom I.O."/>
            <person name="Guillou S."/>
            <person name="Cros-Aarteil S."/>
            <person name="Calhoun S."/>
            <person name="Haridas S."/>
            <person name="Kuo A."/>
            <person name="Mondo S."/>
            <person name="Pangilinan J."/>
            <person name="Riley R."/>
            <person name="Labutti K."/>
            <person name="Andreopoulos B."/>
            <person name="Lipzen A."/>
            <person name="Chen C."/>
            <person name="Yanf M."/>
            <person name="Daum C."/>
            <person name="Ng V."/>
            <person name="Clum A."/>
            <person name="Ohm R."/>
            <person name="Martin F."/>
            <person name="Silar P."/>
            <person name="Natvig D."/>
            <person name="Lalanne C."/>
            <person name="Gautier V."/>
            <person name="Ament-Velasquez S.L."/>
            <person name="Kruys A."/>
            <person name="Hutchinson M.I."/>
            <person name="Powell A.J."/>
            <person name="Barry K."/>
            <person name="Miller A.N."/>
            <person name="Grigoriev I.V."/>
            <person name="Debuchy R."/>
            <person name="Gladieux P."/>
            <person name="Thoren M.H."/>
            <person name="Johannesson H."/>
        </authorList>
    </citation>
    <scope>NUCLEOTIDE SEQUENCE</scope>
    <source>
        <strain evidence="7">PSN243</strain>
    </source>
</reference>
<dbReference type="InterPro" id="IPR029058">
    <property type="entry name" value="AB_hydrolase_fold"/>
</dbReference>
<evidence type="ECO:0000313" key="8">
    <source>
        <dbReference type="Proteomes" id="UP001321760"/>
    </source>
</evidence>
<dbReference type="GO" id="GO:0008239">
    <property type="term" value="F:dipeptidyl-peptidase activity"/>
    <property type="evidence" value="ECO:0007669"/>
    <property type="project" value="TreeGrafter"/>
</dbReference>
<keyword evidence="4" id="KW-0378">Hydrolase</keyword>
<dbReference type="PANTHER" id="PTHR11010:SF23">
    <property type="entry name" value="SERINE PEPTIDASE"/>
    <property type="match status" value="1"/>
</dbReference>
<organism evidence="7 8">
    <name type="scientific">Podospora aff. communis PSN243</name>
    <dbReference type="NCBI Taxonomy" id="3040156"/>
    <lineage>
        <taxon>Eukaryota</taxon>
        <taxon>Fungi</taxon>
        <taxon>Dikarya</taxon>
        <taxon>Ascomycota</taxon>
        <taxon>Pezizomycotina</taxon>
        <taxon>Sordariomycetes</taxon>
        <taxon>Sordariomycetidae</taxon>
        <taxon>Sordariales</taxon>
        <taxon>Podosporaceae</taxon>
        <taxon>Podospora</taxon>
    </lineage>
</organism>
<dbReference type="SUPFAM" id="SSF53474">
    <property type="entry name" value="alpha/beta-Hydrolases"/>
    <property type="match status" value="1"/>
</dbReference>
<evidence type="ECO:0000256" key="5">
    <source>
        <dbReference type="ARBA" id="ARBA00023180"/>
    </source>
</evidence>
<comment type="similarity">
    <text evidence="1">Belongs to the peptidase S28 family.</text>
</comment>
<comment type="caution">
    <text evidence="7">The sequence shown here is derived from an EMBL/GenBank/DDBJ whole genome shotgun (WGS) entry which is preliminary data.</text>
</comment>